<dbReference type="Pfam" id="PF10528">
    <property type="entry name" value="GLEYA"/>
    <property type="match status" value="1"/>
</dbReference>
<evidence type="ECO:0000313" key="3">
    <source>
        <dbReference type="Proteomes" id="UP000215635"/>
    </source>
</evidence>
<evidence type="ECO:0000313" key="2">
    <source>
        <dbReference type="EMBL" id="PAK87163.1"/>
    </source>
</evidence>
<dbReference type="Proteomes" id="UP000215635">
    <property type="component" value="Unassembled WGS sequence"/>
</dbReference>
<reference evidence="2 3" key="1">
    <citation type="submission" date="2017-04" db="EMBL/GenBank/DDBJ databases">
        <title>Kefir bacterial isolates.</title>
        <authorList>
            <person name="Kim Y."/>
            <person name="Blasche S."/>
            <person name="Patil K.R."/>
        </authorList>
    </citation>
    <scope>NUCLEOTIDE SEQUENCE [LARGE SCALE GENOMIC DNA]</scope>
    <source>
        <strain evidence="2 3">OG2</strain>
    </source>
</reference>
<gene>
    <name evidence="2" type="ORF">B8W88_14045</name>
</gene>
<protein>
    <recommendedName>
        <fullName evidence="1">GLEYA adhesin domain-containing protein</fullName>
    </recommendedName>
</protein>
<name>A0AAX0PZ78_9LACT</name>
<dbReference type="Gene3D" id="2.60.120.1560">
    <property type="match status" value="1"/>
</dbReference>
<proteinExistence type="predicted"/>
<organism evidence="2 3">
    <name type="scientific">Lactococcus lactis</name>
    <dbReference type="NCBI Taxonomy" id="1358"/>
    <lineage>
        <taxon>Bacteria</taxon>
        <taxon>Bacillati</taxon>
        <taxon>Bacillota</taxon>
        <taxon>Bacilli</taxon>
        <taxon>Lactobacillales</taxon>
        <taxon>Streptococcaceae</taxon>
        <taxon>Lactococcus</taxon>
    </lineage>
</organism>
<accession>A0AAX0PZ78</accession>
<evidence type="ECO:0000259" key="1">
    <source>
        <dbReference type="Pfam" id="PF10528"/>
    </source>
</evidence>
<dbReference type="InterPro" id="IPR018871">
    <property type="entry name" value="GLEYA_adhesin_domain"/>
</dbReference>
<dbReference type="RefSeq" id="WP_372750780.1">
    <property type="nucleotide sequence ID" value="NZ_NCWV01000134.1"/>
</dbReference>
<feature type="non-terminal residue" evidence="2">
    <location>
        <position position="35"/>
    </location>
</feature>
<dbReference type="AlphaFoldDB" id="A0AAX0PZ78"/>
<feature type="domain" description="GLEYA adhesin" evidence="1">
    <location>
        <begin position="2"/>
        <end position="33"/>
    </location>
</feature>
<sequence>MLVTGYFLASKSGNYKFIVDLVDDVTYMNIGDGKA</sequence>
<comment type="caution">
    <text evidence="2">The sequence shown here is derived from an EMBL/GenBank/DDBJ whole genome shotgun (WGS) entry which is preliminary data.</text>
</comment>
<dbReference type="EMBL" id="NCWV01000134">
    <property type="protein sequence ID" value="PAK87163.1"/>
    <property type="molecule type" value="Genomic_DNA"/>
</dbReference>